<feature type="compositionally biased region" description="Polar residues" evidence="10">
    <location>
        <begin position="1"/>
        <end position="12"/>
    </location>
</feature>
<evidence type="ECO:0000313" key="13">
    <source>
        <dbReference type="Proteomes" id="UP000614982"/>
    </source>
</evidence>
<dbReference type="PROSITE" id="PS51198">
    <property type="entry name" value="UVRD_HELICASE_ATP_BIND"/>
    <property type="match status" value="1"/>
</dbReference>
<sequence length="874" mass="97775">MDSPKNDSNSPSLKPRASAGRKTPPPDSHAMPAKGRLVSGITNFLLDAVRFEQRSAWKAGHQIGVAEGFESGREHGLKLGQAQGRTEGHLQGKTEGLKEGFAEGHSVGLEEGKLIVELRPGIGEEPGAPATKEPALFKDWRFAITPEMEAQIRRDVAHYLPGQPPSDDQWKMILSTTPTTAVVAGAGSGKSTTMVLRLIVLYHYLKIDLASLTVVTFTKESKLDFAKKVREVFDLWGYEVSEKKSLEIVRTFHSRILSFAKSIEGLGEVKAFEFLDKDLSEREKDGSALNMKLGEIQLDLMKALYQDLYEGDATFRGLIGQLYQRSLLLDELDKEHPDVQDRKDWAWAMAKNDGALCSTLEGLWSAAGHWPIDGVVPTNKKIRLLGKDFQVNGYIPEYKTYVILGVDDSEPDELKLDIPYGSYLRKHVRDKRTIFQAFCSRRVISLKSYEQASQSVDALCGRAIACPAFFYKVRGEISSSHIMEAFYSTASFIENLGLDAVSAVKKMSLYPDDPDVPFFHALGIYWAAFNQRLLEMSPPIMTFNSMFAMFSERGYKNFRAVPDSVLRPMSTLLIDEFQDVGANTISWVRATFGEIERRGLSVNTFGAPAHASLMAVGDDWQSIYGWRGSSPRFLMEFDKEFKSPAHTEVFMQENHRSHQMVVDAAESIVKKTPGFENKHSVAVNKSVIGNQVPVAVGEFDEKHLVEMVEHHYEAGHNILVLFRKRATEKEAEKALSQVLQRARDEKQKKRIKLLTYHSSKGLQADAVFLLGDCEVTNSSPSKNDFYAQAGMGSPGDQCGYDRAQQHEALRTAYVAITRAVTFCYWYITWDEKVPASEKASRHIVAEEPFWKVVGHRAGSRSDGVKRKAATERLS</sequence>
<accession>A0ABQ1DVK9</accession>
<evidence type="ECO:0000256" key="2">
    <source>
        <dbReference type="ARBA" id="ARBA00022801"/>
    </source>
</evidence>
<evidence type="ECO:0000259" key="11">
    <source>
        <dbReference type="PROSITE" id="PS51198"/>
    </source>
</evidence>
<dbReference type="GO" id="GO:0004386">
    <property type="term" value="F:helicase activity"/>
    <property type="evidence" value="ECO:0007669"/>
    <property type="project" value="UniProtKB-KW"/>
</dbReference>
<dbReference type="InterPro" id="IPR014017">
    <property type="entry name" value="DNA_helicase_UvrD-like_C"/>
</dbReference>
<feature type="binding site" evidence="9">
    <location>
        <begin position="184"/>
        <end position="191"/>
    </location>
    <ligand>
        <name>ATP</name>
        <dbReference type="ChEBI" id="CHEBI:30616"/>
    </ligand>
</feature>
<evidence type="ECO:0000256" key="3">
    <source>
        <dbReference type="ARBA" id="ARBA00022806"/>
    </source>
</evidence>
<evidence type="ECO:0000256" key="9">
    <source>
        <dbReference type="PROSITE-ProRule" id="PRU00560"/>
    </source>
</evidence>
<dbReference type="GeneID" id="93659601"/>
<feature type="region of interest" description="Disordered" evidence="10">
    <location>
        <begin position="1"/>
        <end position="34"/>
    </location>
</feature>
<dbReference type="InterPro" id="IPR014016">
    <property type="entry name" value="UvrD-like_ATP-bd"/>
</dbReference>
<gene>
    <name evidence="12" type="ORF">PSCICP_50330</name>
</gene>
<dbReference type="EMBL" id="BLWA01000029">
    <property type="protein sequence ID" value="GFM95061.1"/>
    <property type="molecule type" value="Genomic_DNA"/>
</dbReference>
<evidence type="ECO:0000256" key="7">
    <source>
        <dbReference type="ARBA" id="ARBA00034808"/>
    </source>
</evidence>
<dbReference type="InterPro" id="IPR027417">
    <property type="entry name" value="P-loop_NTPase"/>
</dbReference>
<name>A0ABQ1DVK9_PSECI</name>
<reference evidence="12 13" key="1">
    <citation type="submission" date="2020-05" db="EMBL/GenBank/DDBJ databases">
        <title>Genetic diversity of Pseudomonas cichorii.</title>
        <authorList>
            <person name="Tani S."/>
            <person name="Yagi H."/>
            <person name="Hashimoto S."/>
            <person name="Iiyama K."/>
            <person name="Furuya N."/>
        </authorList>
    </citation>
    <scope>NUCLEOTIDE SEQUENCE [LARGE SCALE GENOMIC DNA]</scope>
    <source>
        <strain evidence="12 13">LMG 2162</strain>
    </source>
</reference>
<dbReference type="Gene3D" id="3.40.50.300">
    <property type="entry name" value="P-loop containing nucleotide triphosphate hydrolases"/>
    <property type="match status" value="3"/>
</dbReference>
<dbReference type="PANTHER" id="PTHR11070:SF63">
    <property type="entry name" value="DNA HELICASE IV"/>
    <property type="match status" value="1"/>
</dbReference>
<organism evidence="12 13">
    <name type="scientific">Pseudomonas cichorii</name>
    <dbReference type="NCBI Taxonomy" id="36746"/>
    <lineage>
        <taxon>Bacteria</taxon>
        <taxon>Pseudomonadati</taxon>
        <taxon>Pseudomonadota</taxon>
        <taxon>Gammaproteobacteria</taxon>
        <taxon>Pseudomonadales</taxon>
        <taxon>Pseudomonadaceae</taxon>
        <taxon>Pseudomonas</taxon>
    </lineage>
</organism>
<feature type="domain" description="UvrD-like helicase ATP-binding" evidence="11">
    <location>
        <begin position="163"/>
        <end position="658"/>
    </location>
</feature>
<dbReference type="EC" id="5.6.2.4" evidence="7"/>
<dbReference type="Pfam" id="PF00580">
    <property type="entry name" value="UvrD-helicase"/>
    <property type="match status" value="2"/>
</dbReference>
<evidence type="ECO:0000313" key="12">
    <source>
        <dbReference type="EMBL" id="GFM95061.1"/>
    </source>
</evidence>
<keyword evidence="4 9" id="KW-0067">ATP-binding</keyword>
<dbReference type="InterPro" id="IPR000212">
    <property type="entry name" value="DNA_helicase_UvrD/REP"/>
</dbReference>
<evidence type="ECO:0000256" key="10">
    <source>
        <dbReference type="SAM" id="MobiDB-lite"/>
    </source>
</evidence>
<dbReference type="RefSeq" id="WP_143008750.1">
    <property type="nucleotide sequence ID" value="NZ_BLWA01000029.1"/>
</dbReference>
<comment type="catalytic activity">
    <reaction evidence="8">
        <text>ATP + H2O = ADP + phosphate + H(+)</text>
        <dbReference type="Rhea" id="RHEA:13065"/>
        <dbReference type="ChEBI" id="CHEBI:15377"/>
        <dbReference type="ChEBI" id="CHEBI:15378"/>
        <dbReference type="ChEBI" id="CHEBI:30616"/>
        <dbReference type="ChEBI" id="CHEBI:43474"/>
        <dbReference type="ChEBI" id="CHEBI:456216"/>
        <dbReference type="EC" id="5.6.2.4"/>
    </reaction>
</comment>
<dbReference type="PANTHER" id="PTHR11070">
    <property type="entry name" value="UVRD / RECB / PCRA DNA HELICASE FAMILY MEMBER"/>
    <property type="match status" value="1"/>
</dbReference>
<evidence type="ECO:0000256" key="1">
    <source>
        <dbReference type="ARBA" id="ARBA00022741"/>
    </source>
</evidence>
<protein>
    <recommendedName>
        <fullName evidence="7">DNA 3'-5' helicase</fullName>
        <ecNumber evidence="7">5.6.2.4</ecNumber>
    </recommendedName>
</protein>
<dbReference type="Proteomes" id="UP000614982">
    <property type="component" value="Unassembled WGS sequence"/>
</dbReference>
<keyword evidence="3 9" id="KW-0347">Helicase</keyword>
<evidence type="ECO:0000256" key="6">
    <source>
        <dbReference type="ARBA" id="ARBA00034617"/>
    </source>
</evidence>
<keyword evidence="5" id="KW-0413">Isomerase</keyword>
<comment type="catalytic activity">
    <reaction evidence="6">
        <text>Couples ATP hydrolysis with the unwinding of duplex DNA by translocating in the 3'-5' direction.</text>
        <dbReference type="EC" id="5.6.2.4"/>
    </reaction>
</comment>
<dbReference type="Pfam" id="PF13361">
    <property type="entry name" value="UvrD_C"/>
    <property type="match status" value="1"/>
</dbReference>
<evidence type="ECO:0000256" key="4">
    <source>
        <dbReference type="ARBA" id="ARBA00022840"/>
    </source>
</evidence>
<proteinExistence type="predicted"/>
<keyword evidence="13" id="KW-1185">Reference proteome</keyword>
<keyword evidence="1 9" id="KW-0547">Nucleotide-binding</keyword>
<keyword evidence="2 9" id="KW-0378">Hydrolase</keyword>
<dbReference type="SUPFAM" id="SSF52540">
    <property type="entry name" value="P-loop containing nucleoside triphosphate hydrolases"/>
    <property type="match status" value="1"/>
</dbReference>
<comment type="caution">
    <text evidence="12">The sequence shown here is derived from an EMBL/GenBank/DDBJ whole genome shotgun (WGS) entry which is preliminary data.</text>
</comment>
<evidence type="ECO:0000256" key="5">
    <source>
        <dbReference type="ARBA" id="ARBA00023235"/>
    </source>
</evidence>
<evidence type="ECO:0000256" key="8">
    <source>
        <dbReference type="ARBA" id="ARBA00048988"/>
    </source>
</evidence>